<keyword evidence="5" id="KW-0547">Nucleotide-binding</keyword>
<accession>A0A5C1QER5</accession>
<keyword evidence="9" id="KW-1133">Transmembrane helix</keyword>
<feature type="transmembrane region" description="Helical" evidence="9">
    <location>
        <begin position="12"/>
        <end position="33"/>
    </location>
</feature>
<feature type="domain" description="Histidine kinase" evidence="10">
    <location>
        <begin position="200"/>
        <end position="399"/>
    </location>
</feature>
<reference evidence="11 12" key="1">
    <citation type="submission" date="2019-02" db="EMBL/GenBank/DDBJ databases">
        <authorList>
            <person name="Fomenkov A."/>
            <person name="Dubinina G."/>
            <person name="Grabovich M."/>
            <person name="Vincze T."/>
            <person name="Roberts R.J."/>
        </authorList>
    </citation>
    <scope>NUCLEOTIDE SEQUENCE [LARGE SCALE GENOMIC DNA]</scope>
    <source>
        <strain evidence="11 12">P</strain>
    </source>
</reference>
<evidence type="ECO:0000256" key="4">
    <source>
        <dbReference type="ARBA" id="ARBA00022679"/>
    </source>
</evidence>
<dbReference type="EC" id="2.7.13.3" evidence="2"/>
<evidence type="ECO:0000313" key="12">
    <source>
        <dbReference type="Proteomes" id="UP000323824"/>
    </source>
</evidence>
<evidence type="ECO:0000256" key="6">
    <source>
        <dbReference type="ARBA" id="ARBA00022777"/>
    </source>
</evidence>
<dbReference type="InterPro" id="IPR005467">
    <property type="entry name" value="His_kinase_dom"/>
</dbReference>
<dbReference type="Proteomes" id="UP000323824">
    <property type="component" value="Chromosome"/>
</dbReference>
<keyword evidence="9" id="KW-0472">Membrane</keyword>
<dbReference type="PANTHER" id="PTHR24421">
    <property type="entry name" value="NITRATE/NITRITE SENSOR PROTEIN NARX-RELATED"/>
    <property type="match status" value="1"/>
</dbReference>
<dbReference type="InterPro" id="IPR011712">
    <property type="entry name" value="Sig_transdc_His_kin_sub3_dim/P"/>
</dbReference>
<sequence length="403" mass="45790">MSKDISKIRIPLLVTGIVLFFMLAISTFTQGNLDEDYIGFQLFRNNLTVNNISIRVGDKDNLDYVMNQLDLSFYLFKDSAFFYLYRLVDKDYDLILTSLEEEWKTIFYQYFRSEVIDFDILNSSLDKLLGYVDIVNGVLTTVGHNWRIFYKVLLSLNLVIFILLLIAFYHLSSGNLNNNSNGIMSVRNALIEGQEQERLRISLELHDKVAQDLFACRMLIKDISSSSKDEMLLSSIKKSLSLLDTSIKEVRDMSYTLRPPALQAIGLDSAIQSYVDNFSGKIDTPISFKAVGLVNKNIDETVSINLYRILQETLNNTAKHAHAENIDIKLIYTYPYLLLKIEDDGVGFKYVKSESKVRGRNKLGLPGIKERVSLLGGELIINTDKGEGTKILIKVPVVGNEKV</sequence>
<evidence type="ECO:0000256" key="2">
    <source>
        <dbReference type="ARBA" id="ARBA00012438"/>
    </source>
</evidence>
<dbReference type="KEGG" id="sper:EW093_10570"/>
<dbReference type="GO" id="GO:0005524">
    <property type="term" value="F:ATP binding"/>
    <property type="evidence" value="ECO:0007669"/>
    <property type="project" value="UniProtKB-KW"/>
</dbReference>
<keyword evidence="9" id="KW-0812">Transmembrane</keyword>
<keyword evidence="8" id="KW-0902">Two-component regulatory system</keyword>
<evidence type="ECO:0000256" key="3">
    <source>
        <dbReference type="ARBA" id="ARBA00022553"/>
    </source>
</evidence>
<dbReference type="EMBL" id="CP035807">
    <property type="protein sequence ID" value="QEN05136.1"/>
    <property type="molecule type" value="Genomic_DNA"/>
</dbReference>
<keyword evidence="3" id="KW-0597">Phosphoprotein</keyword>
<keyword evidence="7" id="KW-0067">ATP-binding</keyword>
<dbReference type="RefSeq" id="WP_149568377.1">
    <property type="nucleotide sequence ID" value="NZ_CP035807.1"/>
</dbReference>
<organism evidence="11 12">
    <name type="scientific">Thiospirochaeta perfilievii</name>
    <dbReference type="NCBI Taxonomy" id="252967"/>
    <lineage>
        <taxon>Bacteria</taxon>
        <taxon>Pseudomonadati</taxon>
        <taxon>Spirochaetota</taxon>
        <taxon>Spirochaetia</taxon>
        <taxon>Spirochaetales</taxon>
        <taxon>Spirochaetaceae</taxon>
        <taxon>Thiospirochaeta</taxon>
    </lineage>
</organism>
<dbReference type="SMART" id="SM00387">
    <property type="entry name" value="HATPase_c"/>
    <property type="match status" value="1"/>
</dbReference>
<dbReference type="InterPro" id="IPR003594">
    <property type="entry name" value="HATPase_dom"/>
</dbReference>
<dbReference type="PROSITE" id="PS50109">
    <property type="entry name" value="HIS_KIN"/>
    <property type="match status" value="1"/>
</dbReference>
<keyword evidence="4" id="KW-0808">Transferase</keyword>
<dbReference type="Pfam" id="PF02518">
    <property type="entry name" value="HATPase_c"/>
    <property type="match status" value="1"/>
</dbReference>
<dbReference type="OrthoDB" id="199946at2"/>
<dbReference type="Gene3D" id="1.20.5.1930">
    <property type="match status" value="1"/>
</dbReference>
<dbReference type="SUPFAM" id="SSF55874">
    <property type="entry name" value="ATPase domain of HSP90 chaperone/DNA topoisomerase II/histidine kinase"/>
    <property type="match status" value="1"/>
</dbReference>
<dbReference type="Pfam" id="PF07730">
    <property type="entry name" value="HisKA_3"/>
    <property type="match status" value="1"/>
</dbReference>
<evidence type="ECO:0000313" key="11">
    <source>
        <dbReference type="EMBL" id="QEN05136.1"/>
    </source>
</evidence>
<keyword evidence="6 11" id="KW-0418">Kinase</keyword>
<proteinExistence type="predicted"/>
<dbReference type="InterPro" id="IPR050482">
    <property type="entry name" value="Sensor_HK_TwoCompSys"/>
</dbReference>
<dbReference type="GO" id="GO:0046983">
    <property type="term" value="F:protein dimerization activity"/>
    <property type="evidence" value="ECO:0007669"/>
    <property type="project" value="InterPro"/>
</dbReference>
<dbReference type="Gene3D" id="3.30.565.10">
    <property type="entry name" value="Histidine kinase-like ATPase, C-terminal domain"/>
    <property type="match status" value="1"/>
</dbReference>
<dbReference type="AlphaFoldDB" id="A0A5C1QER5"/>
<name>A0A5C1QER5_9SPIO</name>
<dbReference type="GO" id="GO:0000155">
    <property type="term" value="F:phosphorelay sensor kinase activity"/>
    <property type="evidence" value="ECO:0007669"/>
    <property type="project" value="InterPro"/>
</dbReference>
<gene>
    <name evidence="11" type="ORF">EW093_10570</name>
</gene>
<evidence type="ECO:0000256" key="8">
    <source>
        <dbReference type="ARBA" id="ARBA00023012"/>
    </source>
</evidence>
<evidence type="ECO:0000256" key="5">
    <source>
        <dbReference type="ARBA" id="ARBA00022741"/>
    </source>
</evidence>
<dbReference type="CDD" id="cd16917">
    <property type="entry name" value="HATPase_UhpB-NarQ-NarX-like"/>
    <property type="match status" value="1"/>
</dbReference>
<feature type="transmembrane region" description="Helical" evidence="9">
    <location>
        <begin position="148"/>
        <end position="171"/>
    </location>
</feature>
<dbReference type="PANTHER" id="PTHR24421:SF10">
    <property type="entry name" value="NITRATE_NITRITE SENSOR PROTEIN NARQ"/>
    <property type="match status" value="1"/>
</dbReference>
<evidence type="ECO:0000256" key="1">
    <source>
        <dbReference type="ARBA" id="ARBA00000085"/>
    </source>
</evidence>
<protein>
    <recommendedName>
        <fullName evidence="2">histidine kinase</fullName>
        <ecNumber evidence="2">2.7.13.3</ecNumber>
    </recommendedName>
</protein>
<comment type="catalytic activity">
    <reaction evidence="1">
        <text>ATP + protein L-histidine = ADP + protein N-phospho-L-histidine.</text>
        <dbReference type="EC" id="2.7.13.3"/>
    </reaction>
</comment>
<dbReference type="InterPro" id="IPR036890">
    <property type="entry name" value="HATPase_C_sf"/>
</dbReference>
<reference evidence="11 12" key="2">
    <citation type="submission" date="2019-09" db="EMBL/GenBank/DDBJ databases">
        <title>Complete Genome Sequence and Methylome Analysis of free living Spirochaetas.</title>
        <authorList>
            <person name="Leshcheva N."/>
            <person name="Mikheeva N."/>
        </authorList>
    </citation>
    <scope>NUCLEOTIDE SEQUENCE [LARGE SCALE GENOMIC DNA]</scope>
    <source>
        <strain evidence="11 12">P</strain>
    </source>
</reference>
<evidence type="ECO:0000259" key="10">
    <source>
        <dbReference type="PROSITE" id="PS50109"/>
    </source>
</evidence>
<evidence type="ECO:0000256" key="7">
    <source>
        <dbReference type="ARBA" id="ARBA00022840"/>
    </source>
</evidence>
<dbReference type="GO" id="GO:0016020">
    <property type="term" value="C:membrane"/>
    <property type="evidence" value="ECO:0007669"/>
    <property type="project" value="InterPro"/>
</dbReference>
<evidence type="ECO:0000256" key="9">
    <source>
        <dbReference type="SAM" id="Phobius"/>
    </source>
</evidence>
<keyword evidence="12" id="KW-1185">Reference proteome</keyword>